<dbReference type="InterPro" id="IPR036129">
    <property type="entry name" value="Glycerate_kinase_sf"/>
</dbReference>
<dbReference type="EMBL" id="VFNV01000001">
    <property type="protein sequence ID" value="TQK76925.1"/>
    <property type="molecule type" value="Genomic_DNA"/>
</dbReference>
<dbReference type="PANTHER" id="PTHR21599:SF0">
    <property type="entry name" value="GLYCERATE KINASE"/>
    <property type="match status" value="1"/>
</dbReference>
<protein>
    <submittedName>
        <fullName evidence="5">Glycerate kinase</fullName>
    </submittedName>
</protein>
<dbReference type="Gene3D" id="3.40.50.10350">
    <property type="entry name" value="Glycerate kinase, domain 1"/>
    <property type="match status" value="1"/>
</dbReference>
<keyword evidence="6" id="KW-1185">Reference proteome</keyword>
<dbReference type="Proteomes" id="UP000316181">
    <property type="component" value="Unassembled WGS sequence"/>
</dbReference>
<accession>A0A542SQQ0</accession>
<evidence type="ECO:0000256" key="3">
    <source>
        <dbReference type="ARBA" id="ARBA00022777"/>
    </source>
</evidence>
<dbReference type="OrthoDB" id="9774290at2"/>
<dbReference type="Gene3D" id="3.90.1510.10">
    <property type="entry name" value="Glycerate kinase, domain 2"/>
    <property type="match status" value="1"/>
</dbReference>
<proteinExistence type="inferred from homology"/>
<dbReference type="PANTHER" id="PTHR21599">
    <property type="entry name" value="GLYCERATE KINASE"/>
    <property type="match status" value="1"/>
</dbReference>
<dbReference type="GO" id="GO:0008887">
    <property type="term" value="F:glycerate kinase activity"/>
    <property type="evidence" value="ECO:0007669"/>
    <property type="project" value="UniProtKB-UniRule"/>
</dbReference>
<evidence type="ECO:0000313" key="6">
    <source>
        <dbReference type="Proteomes" id="UP000316181"/>
    </source>
</evidence>
<dbReference type="AlphaFoldDB" id="A0A542SQQ0"/>
<evidence type="ECO:0000313" key="5">
    <source>
        <dbReference type="EMBL" id="TQK76925.1"/>
    </source>
</evidence>
<keyword evidence="3 4" id="KW-0418">Kinase</keyword>
<dbReference type="InterPro" id="IPR018193">
    <property type="entry name" value="Glyc_kinase_flavodox-like_fold"/>
</dbReference>
<dbReference type="GO" id="GO:0031388">
    <property type="term" value="P:organic acid phosphorylation"/>
    <property type="evidence" value="ECO:0007669"/>
    <property type="project" value="UniProtKB-UniRule"/>
</dbReference>
<comment type="caution">
    <text evidence="5">The sequence shown here is derived from an EMBL/GenBank/DDBJ whole genome shotgun (WGS) entry which is preliminary data.</text>
</comment>
<dbReference type="InterPro" id="IPR018197">
    <property type="entry name" value="Glycerate_kinase_RE-like"/>
</dbReference>
<name>A0A542SQQ0_9MICO</name>
<gene>
    <name evidence="5" type="ORF">FB389_1627</name>
</gene>
<organism evidence="5 6">
    <name type="scientific">Rarobacter incanus</name>
    <dbReference type="NCBI Taxonomy" id="153494"/>
    <lineage>
        <taxon>Bacteria</taxon>
        <taxon>Bacillati</taxon>
        <taxon>Actinomycetota</taxon>
        <taxon>Actinomycetes</taxon>
        <taxon>Micrococcales</taxon>
        <taxon>Rarobacteraceae</taxon>
        <taxon>Rarobacter</taxon>
    </lineage>
</organism>
<evidence type="ECO:0000256" key="4">
    <source>
        <dbReference type="PIRNR" id="PIRNR006078"/>
    </source>
</evidence>
<comment type="similarity">
    <text evidence="1 4">Belongs to the glycerate kinase type-1 family.</text>
</comment>
<dbReference type="PIRSF" id="PIRSF006078">
    <property type="entry name" value="GlxK"/>
    <property type="match status" value="1"/>
</dbReference>
<dbReference type="SUPFAM" id="SSF110738">
    <property type="entry name" value="Glycerate kinase I"/>
    <property type="match status" value="1"/>
</dbReference>
<keyword evidence="2 4" id="KW-0808">Transferase</keyword>
<dbReference type="InterPro" id="IPR004381">
    <property type="entry name" value="Glycerate_kinase"/>
</dbReference>
<reference evidence="5 6" key="1">
    <citation type="submission" date="2019-06" db="EMBL/GenBank/DDBJ databases">
        <title>Sequencing the genomes of 1000 actinobacteria strains.</title>
        <authorList>
            <person name="Klenk H.-P."/>
        </authorList>
    </citation>
    <scope>NUCLEOTIDE SEQUENCE [LARGE SCALE GENOMIC DNA]</scope>
    <source>
        <strain evidence="5 6">DSM 10596</strain>
    </source>
</reference>
<dbReference type="NCBIfam" id="TIGR00045">
    <property type="entry name" value="glycerate kinase"/>
    <property type="match status" value="1"/>
</dbReference>
<dbReference type="RefSeq" id="WP_142112531.1">
    <property type="nucleotide sequence ID" value="NZ_BAAATB010000004.1"/>
</dbReference>
<evidence type="ECO:0000256" key="1">
    <source>
        <dbReference type="ARBA" id="ARBA00006284"/>
    </source>
</evidence>
<dbReference type="Pfam" id="PF02595">
    <property type="entry name" value="Gly_kinase"/>
    <property type="match status" value="1"/>
</dbReference>
<evidence type="ECO:0000256" key="2">
    <source>
        <dbReference type="ARBA" id="ARBA00022679"/>
    </source>
</evidence>
<sequence>MKSLRVVIAPDSFKGTMPAPVAARAIARGWADEFPADVITVIPMADGGEGTLEVLAAGVAGARLVGEPRTPQAGPGPGPWLACPGDPFVDAGAAAPPRNTAPTPGGSAAGEDTVGVVELAACCGLGLYDPPAPLTANTYGLGQTIARALAGGATRLIVALGGSASTDGGVGALVALGARMLDAGGGELVPSPEKLRELGELDLSDVRISADIEVLTDVTNPLLGAAGAAATFAPQKGADASQVAVLEAGLRHLANVLERQGLAAADAAKRPGAGAAGGTAFGLATALGARIRPGAPTLAILSGLDAAIGRADVVITGEGQLDATSWAGKVAGEVHRLAAGRRVGVIAGTTGTDIGNAGRAIAGRGDLVTLTEIAGDAATARGEPARFAAAAGAALSRHIHGTIVP</sequence>